<feature type="domain" description="HTH lysR-type" evidence="5">
    <location>
        <begin position="9"/>
        <end position="66"/>
    </location>
</feature>
<dbReference type="PANTHER" id="PTHR30126">
    <property type="entry name" value="HTH-TYPE TRANSCRIPTIONAL REGULATOR"/>
    <property type="match status" value="1"/>
</dbReference>
<dbReference type="InterPro" id="IPR005119">
    <property type="entry name" value="LysR_subst-bd"/>
</dbReference>
<evidence type="ECO:0000256" key="1">
    <source>
        <dbReference type="ARBA" id="ARBA00009437"/>
    </source>
</evidence>
<dbReference type="SUPFAM" id="SSF53850">
    <property type="entry name" value="Periplasmic binding protein-like II"/>
    <property type="match status" value="1"/>
</dbReference>
<keyword evidence="4" id="KW-0804">Transcription</keyword>
<keyword evidence="3" id="KW-0238">DNA-binding</keyword>
<dbReference type="SUPFAM" id="SSF46785">
    <property type="entry name" value="Winged helix' DNA-binding domain"/>
    <property type="match status" value="1"/>
</dbReference>
<protein>
    <submittedName>
        <fullName evidence="6">Transcriptional regulator, LysR family</fullName>
    </submittedName>
</protein>
<evidence type="ECO:0000256" key="3">
    <source>
        <dbReference type="ARBA" id="ARBA00023125"/>
    </source>
</evidence>
<dbReference type="AlphaFoldDB" id="A0A1M4XXB0"/>
<dbReference type="EMBL" id="FQUX01000002">
    <property type="protein sequence ID" value="SHE98070.1"/>
    <property type="molecule type" value="Genomic_DNA"/>
</dbReference>
<dbReference type="PROSITE" id="PS50931">
    <property type="entry name" value="HTH_LYSR"/>
    <property type="match status" value="1"/>
</dbReference>
<evidence type="ECO:0000256" key="2">
    <source>
        <dbReference type="ARBA" id="ARBA00023015"/>
    </source>
</evidence>
<dbReference type="GO" id="GO:0000976">
    <property type="term" value="F:transcription cis-regulatory region binding"/>
    <property type="evidence" value="ECO:0007669"/>
    <property type="project" value="TreeGrafter"/>
</dbReference>
<dbReference type="PANTHER" id="PTHR30126:SF25">
    <property type="entry name" value="HTH-TYPE TRANSCRIPTIONAL REGULATOR METR"/>
    <property type="match status" value="1"/>
</dbReference>
<dbReference type="Proteomes" id="UP000184406">
    <property type="component" value="Unassembled WGS sequence"/>
</dbReference>
<comment type="similarity">
    <text evidence="1">Belongs to the LysR transcriptional regulatory family.</text>
</comment>
<dbReference type="InterPro" id="IPR036390">
    <property type="entry name" value="WH_DNA-bd_sf"/>
</dbReference>
<dbReference type="Gene3D" id="3.40.190.10">
    <property type="entry name" value="Periplasmic binding protein-like II"/>
    <property type="match status" value="1"/>
</dbReference>
<gene>
    <name evidence="6" type="ORF">SAMN03080594_102236</name>
</gene>
<keyword evidence="2" id="KW-0805">Transcription regulation</keyword>
<dbReference type="Pfam" id="PF03466">
    <property type="entry name" value="LysR_substrate"/>
    <property type="match status" value="1"/>
</dbReference>
<dbReference type="InterPro" id="IPR000847">
    <property type="entry name" value="LysR_HTH_N"/>
</dbReference>
<evidence type="ECO:0000313" key="7">
    <source>
        <dbReference type="Proteomes" id="UP000184406"/>
    </source>
</evidence>
<proteinExistence type="inferred from homology"/>
<evidence type="ECO:0000259" key="5">
    <source>
        <dbReference type="PROSITE" id="PS50931"/>
    </source>
</evidence>
<evidence type="ECO:0000313" key="6">
    <source>
        <dbReference type="EMBL" id="SHE98070.1"/>
    </source>
</evidence>
<dbReference type="GO" id="GO:0003700">
    <property type="term" value="F:DNA-binding transcription factor activity"/>
    <property type="evidence" value="ECO:0007669"/>
    <property type="project" value="InterPro"/>
</dbReference>
<evidence type="ECO:0000256" key="4">
    <source>
        <dbReference type="ARBA" id="ARBA00023163"/>
    </source>
</evidence>
<keyword evidence="7" id="KW-1185">Reference proteome</keyword>
<reference evidence="7" key="1">
    <citation type="submission" date="2016-11" db="EMBL/GenBank/DDBJ databases">
        <authorList>
            <person name="Varghese N."/>
            <person name="Submissions S."/>
        </authorList>
    </citation>
    <scope>NUCLEOTIDE SEQUENCE [LARGE SCALE GENOMIC DNA]</scope>
    <source>
        <strain evidence="7">DSM 17539</strain>
    </source>
</reference>
<dbReference type="Gene3D" id="1.10.10.10">
    <property type="entry name" value="Winged helix-like DNA-binding domain superfamily/Winged helix DNA-binding domain"/>
    <property type="match status" value="1"/>
</dbReference>
<organism evidence="6 7">
    <name type="scientific">Arenibacter palladensis</name>
    <dbReference type="NCBI Taxonomy" id="237373"/>
    <lineage>
        <taxon>Bacteria</taxon>
        <taxon>Pseudomonadati</taxon>
        <taxon>Bacteroidota</taxon>
        <taxon>Flavobacteriia</taxon>
        <taxon>Flavobacteriales</taxon>
        <taxon>Flavobacteriaceae</taxon>
        <taxon>Arenibacter</taxon>
    </lineage>
</organism>
<sequence length="304" mass="35954">MICFIFVPMEIKYFRLIRTIAEEGNMANSSRRLFLTQSALSHQLRELEERLGFKVFYRKRNVWQLTDEGQELHALAVKVLDAINEGFEKIDYIKNGTKGAIRIGTECYFFYQRLLTFIKKMDVLYPEIEVNIILDPDNHPLKKILENELDIAIVHEKPKEEVLFCKELFEDEIFAFVHKDHFFNTKAYVSVEQFRQAHLIIHSYPLDSVFIYKHLLKPNYVEPENITAIPLTEIALEMVNANMGVMCKPKWALEPFKDFKDIVVKPIGEHGLKRSHFLTVRKSDRQKKYINDFISNFEEEFCYD</sequence>
<dbReference type="Pfam" id="PF00126">
    <property type="entry name" value="HTH_1"/>
    <property type="match status" value="1"/>
</dbReference>
<dbReference type="PRINTS" id="PR00039">
    <property type="entry name" value="HTHLYSR"/>
</dbReference>
<accession>A0A1M4XXB0</accession>
<name>A0A1M4XXB0_9FLAO</name>
<dbReference type="InterPro" id="IPR036388">
    <property type="entry name" value="WH-like_DNA-bd_sf"/>
</dbReference>